<dbReference type="AlphaFoldDB" id="A0A1F5Z2D5"/>
<evidence type="ECO:0000259" key="1">
    <source>
        <dbReference type="PROSITE" id="PS51677"/>
    </source>
</evidence>
<organism evidence="2 3">
    <name type="scientific">Candidatus Glassbacteria bacterium RIFCSPLOWO2_12_FULL_58_11</name>
    <dbReference type="NCBI Taxonomy" id="1817867"/>
    <lineage>
        <taxon>Bacteria</taxon>
        <taxon>Candidatus Glassiibacteriota</taxon>
    </lineage>
</organism>
<name>A0A1F5Z2D5_9BACT</name>
<evidence type="ECO:0000313" key="3">
    <source>
        <dbReference type="Proteomes" id="UP000179129"/>
    </source>
</evidence>
<dbReference type="EMBL" id="MFIX01000017">
    <property type="protein sequence ID" value="OGG06610.1"/>
    <property type="molecule type" value="Genomic_DNA"/>
</dbReference>
<dbReference type="PANTHER" id="PTHR10587">
    <property type="entry name" value="GLYCOSYL TRANSFERASE-RELATED"/>
    <property type="match status" value="1"/>
</dbReference>
<dbReference type="Proteomes" id="UP000179129">
    <property type="component" value="Unassembled WGS sequence"/>
</dbReference>
<dbReference type="SUPFAM" id="SSF88713">
    <property type="entry name" value="Glycoside hydrolase/deacetylase"/>
    <property type="match status" value="1"/>
</dbReference>
<comment type="caution">
    <text evidence="2">The sequence shown here is derived from an EMBL/GenBank/DDBJ whole genome shotgun (WGS) entry which is preliminary data.</text>
</comment>
<gene>
    <name evidence="2" type="ORF">A3F83_11755</name>
</gene>
<dbReference type="GO" id="GO:0005975">
    <property type="term" value="P:carbohydrate metabolic process"/>
    <property type="evidence" value="ECO:0007669"/>
    <property type="project" value="InterPro"/>
</dbReference>
<evidence type="ECO:0000313" key="2">
    <source>
        <dbReference type="EMBL" id="OGG06610.1"/>
    </source>
</evidence>
<protein>
    <recommendedName>
        <fullName evidence="1">NodB homology domain-containing protein</fullName>
    </recommendedName>
</protein>
<sequence length="288" mass="31557">MAAALVYGLGGRFFTREFYRAQAALAAEQPQAGGGRLSLSFDIDYPEDARALPELCDLLAQLGLTCSFAVIGKLVEAYPAEHRKLVSAGHELLNHTYSHPDHEIFHPHESFDDLALSAQKEQIERCHKVCQDILGASMTGFRAPHFGNVTGRTFYQALNELNYSFSSSLTAAASPSFGLPFRAEEGILEFPVTCCPRHPFAVLDTWHALRKSGARHTGKGELRSLVLEAAALVSESRGYLNLYLDPRDVLEFEEAKSALTGLAESPVRLASITYAGYLQLLRDNPSLG</sequence>
<dbReference type="PROSITE" id="PS51677">
    <property type="entry name" value="NODB"/>
    <property type="match status" value="1"/>
</dbReference>
<dbReference type="InterPro" id="IPR050248">
    <property type="entry name" value="Polysacc_deacetylase_ArnD"/>
</dbReference>
<feature type="domain" description="NodB homology" evidence="1">
    <location>
        <begin position="35"/>
        <end position="288"/>
    </location>
</feature>
<dbReference type="GO" id="GO:0016810">
    <property type="term" value="F:hydrolase activity, acting on carbon-nitrogen (but not peptide) bonds"/>
    <property type="evidence" value="ECO:0007669"/>
    <property type="project" value="InterPro"/>
</dbReference>
<proteinExistence type="predicted"/>
<dbReference type="STRING" id="1817867.A3F83_11755"/>
<accession>A0A1F5Z2D5</accession>
<dbReference type="InterPro" id="IPR002509">
    <property type="entry name" value="NODB_dom"/>
</dbReference>
<dbReference type="Pfam" id="PF01522">
    <property type="entry name" value="Polysacc_deac_1"/>
    <property type="match status" value="1"/>
</dbReference>
<dbReference type="Gene3D" id="3.20.20.370">
    <property type="entry name" value="Glycoside hydrolase/deacetylase"/>
    <property type="match status" value="1"/>
</dbReference>
<dbReference type="InterPro" id="IPR011330">
    <property type="entry name" value="Glyco_hydro/deAcase_b/a-brl"/>
</dbReference>
<reference evidence="2 3" key="1">
    <citation type="journal article" date="2016" name="Nat. Commun.">
        <title>Thousands of microbial genomes shed light on interconnected biogeochemical processes in an aquifer system.</title>
        <authorList>
            <person name="Anantharaman K."/>
            <person name="Brown C.T."/>
            <person name="Hug L.A."/>
            <person name="Sharon I."/>
            <person name="Castelle C.J."/>
            <person name="Probst A.J."/>
            <person name="Thomas B.C."/>
            <person name="Singh A."/>
            <person name="Wilkins M.J."/>
            <person name="Karaoz U."/>
            <person name="Brodie E.L."/>
            <person name="Williams K.H."/>
            <person name="Hubbard S.S."/>
            <person name="Banfield J.F."/>
        </authorList>
    </citation>
    <scope>NUCLEOTIDE SEQUENCE [LARGE SCALE GENOMIC DNA]</scope>
</reference>